<accession>A0A021VMU8</accession>
<dbReference type="AlphaFoldDB" id="A0A021VMU8"/>
<evidence type="ECO:0000313" key="2">
    <source>
        <dbReference type="EMBL" id="EYR62491.1"/>
    </source>
</evidence>
<keyword evidence="1" id="KW-1133">Transmembrane helix</keyword>
<evidence type="ECO:0000313" key="3">
    <source>
        <dbReference type="Proteomes" id="UP000019753"/>
    </source>
</evidence>
<feature type="transmembrane region" description="Helical" evidence="1">
    <location>
        <begin position="24"/>
        <end position="46"/>
    </location>
</feature>
<keyword evidence="1" id="KW-0472">Membrane</keyword>
<gene>
    <name evidence="2" type="ORF">N866_08145</name>
</gene>
<protein>
    <submittedName>
        <fullName evidence="2">Uncharacterized protein</fullName>
    </submittedName>
</protein>
<comment type="caution">
    <text evidence="2">The sequence shown here is derived from an EMBL/GenBank/DDBJ whole genome shotgun (WGS) entry which is preliminary data.</text>
</comment>
<dbReference type="EMBL" id="AXCW01000229">
    <property type="protein sequence ID" value="EYR62491.1"/>
    <property type="molecule type" value="Genomic_DNA"/>
</dbReference>
<proteinExistence type="predicted"/>
<name>A0A021VMU8_9CELL</name>
<keyword evidence="3" id="KW-1185">Reference proteome</keyword>
<evidence type="ECO:0000256" key="1">
    <source>
        <dbReference type="SAM" id="Phobius"/>
    </source>
</evidence>
<dbReference type="Proteomes" id="UP000019753">
    <property type="component" value="Unassembled WGS sequence"/>
</dbReference>
<reference evidence="2 3" key="1">
    <citation type="submission" date="2014-01" db="EMBL/GenBank/DDBJ databases">
        <title>Actinotalea ferrariae CF5-4.</title>
        <authorList>
            <person name="Chen F."/>
            <person name="Li Y."/>
            <person name="Wang G."/>
        </authorList>
    </citation>
    <scope>NUCLEOTIDE SEQUENCE [LARGE SCALE GENOMIC DNA]</scope>
    <source>
        <strain evidence="2 3">CF5-4</strain>
    </source>
</reference>
<organism evidence="2 3">
    <name type="scientific">Actinotalea ferrariae CF5-4</name>
    <dbReference type="NCBI Taxonomy" id="948458"/>
    <lineage>
        <taxon>Bacteria</taxon>
        <taxon>Bacillati</taxon>
        <taxon>Actinomycetota</taxon>
        <taxon>Actinomycetes</taxon>
        <taxon>Micrococcales</taxon>
        <taxon>Cellulomonadaceae</taxon>
        <taxon>Actinotalea</taxon>
    </lineage>
</organism>
<keyword evidence="1" id="KW-0812">Transmembrane</keyword>
<sequence>MADERRTMGNPNGSWAGMGMGMGWGWVFGLLLVAGLVTLIILVVRLSTDGRPSARRDVESESGQHRARAILDERYARGEIDTTEYEERLRTMRGDR</sequence>